<feature type="signal peptide" evidence="1">
    <location>
        <begin position="1"/>
        <end position="17"/>
    </location>
</feature>
<reference evidence="2 3" key="1">
    <citation type="submission" date="2014-06" db="EMBL/GenBank/DDBJ databases">
        <authorList>
            <person name="Swart Estienne"/>
        </authorList>
    </citation>
    <scope>NUCLEOTIDE SEQUENCE [LARGE SCALE GENOMIC DNA]</scope>
    <source>
        <strain evidence="2 3">130c</strain>
    </source>
</reference>
<feature type="chain" id="PRO_5001729945" description="Transmembrane protein" evidence="1">
    <location>
        <begin position="18"/>
        <end position="160"/>
    </location>
</feature>
<keyword evidence="1" id="KW-0732">Signal</keyword>
<sequence>MLVILLNLILTLHFTVQKAIKRENLIRSLAYTSASFKKLDDNIWPFKVERIKNLMMNNLASNQYIVFLNIRFYKSPMDYSLVQLILQSNKLSLIMLTSMPLLQCIIQNLKLNCFFSNILAKDLYLSLLYKLQQKMDKVDIILVLSSLLVRMIYPLGKDHN</sequence>
<protein>
    <recommendedName>
        <fullName evidence="4">Transmembrane protein</fullName>
    </recommendedName>
</protein>
<name>A0A078B8V7_STYLE</name>
<evidence type="ECO:0008006" key="4">
    <source>
        <dbReference type="Google" id="ProtNLM"/>
    </source>
</evidence>
<dbReference type="EMBL" id="CCKQ01017832">
    <property type="protein sequence ID" value="CDW89727.1"/>
    <property type="molecule type" value="Genomic_DNA"/>
</dbReference>
<keyword evidence="3" id="KW-1185">Reference proteome</keyword>
<dbReference type="AlphaFoldDB" id="A0A078B8V7"/>
<accession>A0A078B8V7</accession>
<dbReference type="InParanoid" id="A0A078B8V7"/>
<gene>
    <name evidence="2" type="primary">Contig17586.g18707</name>
    <name evidence="2" type="ORF">STYLEM_18864</name>
</gene>
<evidence type="ECO:0000313" key="2">
    <source>
        <dbReference type="EMBL" id="CDW89727.1"/>
    </source>
</evidence>
<dbReference type="Proteomes" id="UP000039865">
    <property type="component" value="Unassembled WGS sequence"/>
</dbReference>
<organism evidence="2 3">
    <name type="scientific">Stylonychia lemnae</name>
    <name type="common">Ciliate</name>
    <dbReference type="NCBI Taxonomy" id="5949"/>
    <lineage>
        <taxon>Eukaryota</taxon>
        <taxon>Sar</taxon>
        <taxon>Alveolata</taxon>
        <taxon>Ciliophora</taxon>
        <taxon>Intramacronucleata</taxon>
        <taxon>Spirotrichea</taxon>
        <taxon>Stichotrichia</taxon>
        <taxon>Sporadotrichida</taxon>
        <taxon>Oxytrichidae</taxon>
        <taxon>Stylonychinae</taxon>
        <taxon>Stylonychia</taxon>
    </lineage>
</organism>
<proteinExistence type="predicted"/>
<evidence type="ECO:0000256" key="1">
    <source>
        <dbReference type="SAM" id="SignalP"/>
    </source>
</evidence>
<evidence type="ECO:0000313" key="3">
    <source>
        <dbReference type="Proteomes" id="UP000039865"/>
    </source>
</evidence>